<evidence type="ECO:0000256" key="9">
    <source>
        <dbReference type="SAM" id="Phobius"/>
    </source>
</evidence>
<dbReference type="PANTHER" id="PTHR24287">
    <property type="entry name" value="P450, PUTATIVE (EUROFUNG)-RELATED"/>
    <property type="match status" value="1"/>
</dbReference>
<dbReference type="AlphaFoldDB" id="G0SCL9"/>
<dbReference type="GO" id="GO:0020037">
    <property type="term" value="F:heme binding"/>
    <property type="evidence" value="ECO:0007669"/>
    <property type="project" value="InterPro"/>
</dbReference>
<evidence type="ECO:0000256" key="7">
    <source>
        <dbReference type="PIRSR" id="PIRSR602401-1"/>
    </source>
</evidence>
<dbReference type="InterPro" id="IPR036396">
    <property type="entry name" value="Cyt_P450_sf"/>
</dbReference>
<keyword evidence="9" id="KW-0472">Membrane</keyword>
<reference evidence="10 11" key="1">
    <citation type="journal article" date="2011" name="Cell">
        <title>Insight into structure and assembly of the nuclear pore complex by utilizing the genome of a eukaryotic thermophile.</title>
        <authorList>
            <person name="Amlacher S."/>
            <person name="Sarges P."/>
            <person name="Flemming D."/>
            <person name="van Noort V."/>
            <person name="Kunze R."/>
            <person name="Devos D.P."/>
            <person name="Arumugam M."/>
            <person name="Bork P."/>
            <person name="Hurt E."/>
        </authorList>
    </citation>
    <scope>NUCLEOTIDE SEQUENCE [LARGE SCALE GENOMIC DNA]</scope>
    <source>
        <strain evidence="11">DSM 1495 / CBS 144.50 / IMI 039719</strain>
    </source>
</reference>
<accession>G0SCL9</accession>
<evidence type="ECO:0000313" key="11">
    <source>
        <dbReference type="Proteomes" id="UP000008066"/>
    </source>
</evidence>
<feature type="binding site" description="axial binding residue" evidence="7">
    <location>
        <position position="478"/>
    </location>
    <ligand>
        <name>heme</name>
        <dbReference type="ChEBI" id="CHEBI:30413"/>
    </ligand>
    <ligandPart>
        <name>Fe</name>
        <dbReference type="ChEBI" id="CHEBI:18248"/>
    </ligandPart>
</feature>
<keyword evidence="9" id="KW-1133">Transmembrane helix</keyword>
<keyword evidence="4 8" id="KW-0560">Oxidoreductase</keyword>
<keyword evidence="3 7" id="KW-0479">Metal-binding</keyword>
<dbReference type="GeneID" id="18259808"/>
<dbReference type="InterPro" id="IPR001128">
    <property type="entry name" value="Cyt_P450"/>
</dbReference>
<sequence>MGLIETFIGHISPKIVLALVPGLFLAWLLNTLIIKPAWQEIKLARLPGARAPRMSTKLPFGLDFLWTSVRASMKYKNLDFWRESFKKVGSNTFEARLFGRNIIFTIDHENIKAILATQFHDYGKGETFHNEWKDFLGDSIFTTDGTLWHSSRQLIRPQFIKDRVSDLHVFERHMQILFRAIANGGPLHGEDQPVDLGAGNGRPVDISDLFFRYTLDASTEFLLGKDVKSLSTPVQDFAEAFGEVQRVQSLIARAGPLNRLVSRKTFWEGMRVINSFIDTIIDRALQLSDEELATKSKNDVGYTFLHALAGYTRDRTVLHDQLIAVLLAGRDTTACTLSWTIYELARHPECLAKLRAEILSVVGPDRCPTYEDLKSMKYLQNVMNETLRLYPVVPFNVRLALKDTTLPRGGGPTGLEPVKVLKNTPIAYSTICMQRRPDLYPPVGPNFPPVEVFSPDRWFHWQPKPWQYIPFNGGPRICIGQQFALTEMAYVLTRLFQRYERVESLMGPIDGGNPKLRAEVVLQPGDGVKVAFWQANRAQGEK</sequence>
<organism evidence="11">
    <name type="scientific">Chaetomium thermophilum (strain DSM 1495 / CBS 144.50 / IMI 039719)</name>
    <name type="common">Thermochaetoides thermophila</name>
    <dbReference type="NCBI Taxonomy" id="759272"/>
    <lineage>
        <taxon>Eukaryota</taxon>
        <taxon>Fungi</taxon>
        <taxon>Dikarya</taxon>
        <taxon>Ascomycota</taxon>
        <taxon>Pezizomycotina</taxon>
        <taxon>Sordariomycetes</taxon>
        <taxon>Sordariomycetidae</taxon>
        <taxon>Sordariales</taxon>
        <taxon>Chaetomiaceae</taxon>
        <taxon>Thermochaetoides</taxon>
    </lineage>
</organism>
<dbReference type="eggNOG" id="KOG0157">
    <property type="taxonomic scope" value="Eukaryota"/>
</dbReference>
<feature type="transmembrane region" description="Helical" evidence="9">
    <location>
        <begin position="15"/>
        <end position="34"/>
    </location>
</feature>
<dbReference type="PROSITE" id="PS00086">
    <property type="entry name" value="CYTOCHROME_P450"/>
    <property type="match status" value="1"/>
</dbReference>
<dbReference type="RefSeq" id="XP_006696090.1">
    <property type="nucleotide sequence ID" value="XM_006696027.1"/>
</dbReference>
<keyword evidence="7 8" id="KW-0349">Heme</keyword>
<gene>
    <name evidence="10" type="ORF">CTHT_0057700</name>
</gene>
<keyword evidence="9" id="KW-0812">Transmembrane</keyword>
<dbReference type="PRINTS" id="PR00463">
    <property type="entry name" value="EP450I"/>
</dbReference>
<dbReference type="PANTHER" id="PTHR24287:SF5">
    <property type="entry name" value="P450, PUTATIVE (EUROFUNG)-RELATED"/>
    <property type="match status" value="1"/>
</dbReference>
<dbReference type="PRINTS" id="PR00385">
    <property type="entry name" value="P450"/>
</dbReference>
<dbReference type="OrthoDB" id="1470350at2759"/>
<comment type="cofactor">
    <cofactor evidence="1 7">
        <name>heme</name>
        <dbReference type="ChEBI" id="CHEBI:30413"/>
    </cofactor>
</comment>
<dbReference type="SUPFAM" id="SSF48264">
    <property type="entry name" value="Cytochrome P450"/>
    <property type="match status" value="1"/>
</dbReference>
<dbReference type="InterPro" id="IPR002401">
    <property type="entry name" value="Cyt_P450_E_grp-I"/>
</dbReference>
<evidence type="ECO:0000313" key="10">
    <source>
        <dbReference type="EMBL" id="EGS19145.1"/>
    </source>
</evidence>
<dbReference type="KEGG" id="cthr:CTHT_0057700"/>
<dbReference type="GO" id="GO:0016705">
    <property type="term" value="F:oxidoreductase activity, acting on paired donors, with incorporation or reduction of molecular oxygen"/>
    <property type="evidence" value="ECO:0007669"/>
    <property type="project" value="InterPro"/>
</dbReference>
<dbReference type="OMA" id="EMIPGPT"/>
<evidence type="ECO:0000256" key="4">
    <source>
        <dbReference type="ARBA" id="ARBA00023002"/>
    </source>
</evidence>
<proteinExistence type="inferred from homology"/>
<dbReference type="GO" id="GO:0005506">
    <property type="term" value="F:iron ion binding"/>
    <property type="evidence" value="ECO:0007669"/>
    <property type="project" value="InterPro"/>
</dbReference>
<keyword evidence="11" id="KW-1185">Reference proteome</keyword>
<keyword evidence="5 7" id="KW-0408">Iron</keyword>
<dbReference type="Gene3D" id="1.10.630.10">
    <property type="entry name" value="Cytochrome P450"/>
    <property type="match status" value="1"/>
</dbReference>
<keyword evidence="6 8" id="KW-0503">Monooxygenase</keyword>
<dbReference type="InterPro" id="IPR017972">
    <property type="entry name" value="Cyt_P450_CS"/>
</dbReference>
<evidence type="ECO:0000256" key="3">
    <source>
        <dbReference type="ARBA" id="ARBA00022723"/>
    </source>
</evidence>
<evidence type="ECO:0000256" key="2">
    <source>
        <dbReference type="ARBA" id="ARBA00010617"/>
    </source>
</evidence>
<dbReference type="EMBL" id="GL988045">
    <property type="protein sequence ID" value="EGS19145.1"/>
    <property type="molecule type" value="Genomic_DNA"/>
</dbReference>
<evidence type="ECO:0000256" key="5">
    <source>
        <dbReference type="ARBA" id="ARBA00023004"/>
    </source>
</evidence>
<name>G0SCL9_CHATD</name>
<comment type="similarity">
    <text evidence="2 8">Belongs to the cytochrome P450 family.</text>
</comment>
<dbReference type="STRING" id="759272.G0SCL9"/>
<dbReference type="InterPro" id="IPR047146">
    <property type="entry name" value="Cyt_P450_E_CYP52_fungi"/>
</dbReference>
<evidence type="ECO:0000256" key="1">
    <source>
        <dbReference type="ARBA" id="ARBA00001971"/>
    </source>
</evidence>
<dbReference type="GO" id="GO:0004497">
    <property type="term" value="F:monooxygenase activity"/>
    <property type="evidence" value="ECO:0007669"/>
    <property type="project" value="UniProtKB-KW"/>
</dbReference>
<dbReference type="Pfam" id="PF00067">
    <property type="entry name" value="p450"/>
    <property type="match status" value="1"/>
</dbReference>
<dbReference type="HOGENOM" id="CLU_001570_27_0_1"/>
<evidence type="ECO:0000256" key="8">
    <source>
        <dbReference type="RuleBase" id="RU000461"/>
    </source>
</evidence>
<dbReference type="CDD" id="cd11063">
    <property type="entry name" value="CYP52"/>
    <property type="match status" value="1"/>
</dbReference>
<evidence type="ECO:0000256" key="6">
    <source>
        <dbReference type="ARBA" id="ARBA00023033"/>
    </source>
</evidence>
<protein>
    <submittedName>
        <fullName evidence="10">Uncharacterized protein</fullName>
    </submittedName>
</protein>
<dbReference type="Proteomes" id="UP000008066">
    <property type="component" value="Unassembled WGS sequence"/>
</dbReference>